<accession>E0S7M8</accession>
<dbReference type="AlphaFoldDB" id="E0S7M8"/>
<dbReference type="OrthoDB" id="2193779at2759"/>
<feature type="transmembrane region" description="Helical" evidence="1">
    <location>
        <begin position="201"/>
        <end position="219"/>
    </location>
</feature>
<keyword evidence="1" id="KW-1133">Transmembrane helix</keyword>
<dbReference type="EMBL" id="CP001947">
    <property type="protein sequence ID" value="ADM11707.1"/>
    <property type="molecule type" value="Genomic_DNA"/>
</dbReference>
<reference evidence="2 3" key="1">
    <citation type="journal article" date="2010" name="Nat. Commun.">
        <title>The complete sequence of the smallest known nuclear genome from the microsporidian Encephalitozoon intestinalis.</title>
        <authorList>
            <person name="Corradi N."/>
            <person name="Pombert J.-F."/>
            <person name="Farinelli L."/>
            <person name="Didier E.S."/>
            <person name="Keeling P.J."/>
        </authorList>
    </citation>
    <scope>NUCLEOTIDE SEQUENCE [LARGE SCALE GENOMIC DNA]</scope>
    <source>
        <strain evidence="2 3">ATCC 50506</strain>
    </source>
</reference>
<evidence type="ECO:0000313" key="3">
    <source>
        <dbReference type="Proteomes" id="UP000002313"/>
    </source>
</evidence>
<proteinExistence type="predicted"/>
<keyword evidence="3" id="KW-1185">Reference proteome</keyword>
<feature type="transmembrane region" description="Helical" evidence="1">
    <location>
        <begin position="37"/>
        <end position="58"/>
    </location>
</feature>
<name>E0S7M8_ENCIT</name>
<evidence type="ECO:0000313" key="2">
    <source>
        <dbReference type="EMBL" id="ADM11707.1"/>
    </source>
</evidence>
<gene>
    <name evidence="2" type="ORF">Eint_061000</name>
</gene>
<reference evidence="2 3" key="2">
    <citation type="journal article" date="2012" name="Proc. Natl. Acad. Sci. U.S.A.">
        <title>Gain and loss of multiple functionally related, horizontally transferred genes in the reduced genomes of two microsporidian parasites.</title>
        <authorList>
            <person name="Pombert J.-F."/>
            <person name="Selman M."/>
            <person name="Burki F."/>
            <person name="Bardell F.T."/>
            <person name="Farinelli L."/>
            <person name="Solter L.F."/>
            <person name="Whitman D.W."/>
            <person name="Weiss L.M."/>
            <person name="Corradi N."/>
            <person name="Keeling P.J."/>
        </authorList>
    </citation>
    <scope>NUCLEOTIDE SEQUENCE [LARGE SCALE GENOMIC DNA]</scope>
    <source>
        <strain evidence="2 3">ATCC 50506</strain>
    </source>
</reference>
<organism evidence="2 3">
    <name type="scientific">Encephalitozoon intestinalis (strain ATCC 50506)</name>
    <name type="common">Microsporidian parasite</name>
    <name type="synonym">Septata intestinalis</name>
    <dbReference type="NCBI Taxonomy" id="876142"/>
    <lineage>
        <taxon>Eukaryota</taxon>
        <taxon>Fungi</taxon>
        <taxon>Fungi incertae sedis</taxon>
        <taxon>Microsporidia</taxon>
        <taxon>Unikaryonidae</taxon>
        <taxon>Encephalitozoon</taxon>
    </lineage>
</organism>
<keyword evidence="1" id="KW-0472">Membrane</keyword>
<sequence>MEKIASINIKPFSSEVLTLFTLYFIVGIQYANVNWVLASWIIRILMLVNFLYQVRLLLRLISINRSDGKSALNDINIKTMMKLFCIAVLTIYFLRAIVAFKTGKAGIHKCAIFVSMGYLLPNACETLNSTTPYSASKTIFSSLTILIIGTALAVDFLNHGREGIPSEISYLVGVVLMAMESTIKRKVEERMERVPFRFEKFSLPITFLFLIVVSFPFLYPIAKRCIVLFFEWIIAIENEEHSSKKKGSSLSEEEAKILVLEYAKKIIPSIVKKILQEYIPNFKNIVREKIQEYVPQELGSTIKNKVQEYVPQALGSLSKASKSFYGWWTKPPREAPLSDEFD</sequence>
<dbReference type="RefSeq" id="XP_003073067.1">
    <property type="nucleotide sequence ID" value="XM_003073021.1"/>
</dbReference>
<keyword evidence="1" id="KW-0812">Transmembrane</keyword>
<feature type="transmembrane region" description="Helical" evidence="1">
    <location>
        <begin position="12"/>
        <end position="31"/>
    </location>
</feature>
<feature type="transmembrane region" description="Helical" evidence="1">
    <location>
        <begin position="79"/>
        <end position="100"/>
    </location>
</feature>
<evidence type="ECO:0000256" key="1">
    <source>
        <dbReference type="SAM" id="Phobius"/>
    </source>
</evidence>
<dbReference type="KEGG" id="ein:Eint_061000"/>
<dbReference type="GeneID" id="9697881"/>
<feature type="transmembrane region" description="Helical" evidence="1">
    <location>
        <begin position="139"/>
        <end position="157"/>
    </location>
</feature>
<protein>
    <submittedName>
        <fullName evidence="2">Uncharacterized protein</fullName>
    </submittedName>
</protein>
<dbReference type="VEuPathDB" id="MicrosporidiaDB:Eint_061000"/>
<dbReference type="Proteomes" id="UP000002313">
    <property type="component" value="Chromosome VI"/>
</dbReference>
<dbReference type="HOGENOM" id="CLU_811408_0_0_1"/>